<proteinExistence type="predicted"/>
<dbReference type="OrthoDB" id="9771783at2"/>
<reference evidence="1 2" key="2">
    <citation type="submission" date="2018-07" db="EMBL/GenBank/DDBJ databases">
        <title>Pontibacter sp. 2b14 genomic sequence and assembly.</title>
        <authorList>
            <person name="Du Z.-J."/>
        </authorList>
    </citation>
    <scope>NUCLEOTIDE SEQUENCE [LARGE SCALE GENOMIC DNA]</scope>
    <source>
        <strain evidence="1 2">2b14</strain>
    </source>
</reference>
<evidence type="ECO:0008006" key="3">
    <source>
        <dbReference type="Google" id="ProtNLM"/>
    </source>
</evidence>
<dbReference type="InterPro" id="IPR008023">
    <property type="entry name" value="DUF748"/>
</dbReference>
<dbReference type="RefSeq" id="WP_112304930.1">
    <property type="nucleotide sequence ID" value="NZ_QMDV01000002.1"/>
</dbReference>
<accession>A0A364REP3</accession>
<evidence type="ECO:0000313" key="1">
    <source>
        <dbReference type="EMBL" id="RAU82781.1"/>
    </source>
</evidence>
<dbReference type="EMBL" id="QMDV01000002">
    <property type="protein sequence ID" value="RAU82781.1"/>
    <property type="molecule type" value="Genomic_DNA"/>
</dbReference>
<name>A0A364REP3_9BACT</name>
<dbReference type="AlphaFoldDB" id="A0A364REP3"/>
<evidence type="ECO:0000313" key="2">
    <source>
        <dbReference type="Proteomes" id="UP000251692"/>
    </source>
</evidence>
<keyword evidence="2" id="KW-1185">Reference proteome</keyword>
<dbReference type="Proteomes" id="UP000251692">
    <property type="component" value="Unassembled WGS sequence"/>
</dbReference>
<organism evidence="1 2">
    <name type="scientific">Pontibacter arcticus</name>
    <dbReference type="NCBI Taxonomy" id="2080288"/>
    <lineage>
        <taxon>Bacteria</taxon>
        <taxon>Pseudomonadati</taxon>
        <taxon>Bacteroidota</taxon>
        <taxon>Cytophagia</taxon>
        <taxon>Cytophagales</taxon>
        <taxon>Hymenobacteraceae</taxon>
        <taxon>Pontibacter</taxon>
    </lineage>
</organism>
<reference evidence="1 2" key="1">
    <citation type="submission" date="2018-06" db="EMBL/GenBank/DDBJ databases">
        <authorList>
            <person name="Liu Z.-W."/>
        </authorList>
    </citation>
    <scope>NUCLEOTIDE SEQUENCE [LARGE SCALE GENOMIC DNA]</scope>
    <source>
        <strain evidence="1 2">2b14</strain>
    </source>
</reference>
<gene>
    <name evidence="1" type="ORF">DP923_05885</name>
</gene>
<dbReference type="Pfam" id="PF05359">
    <property type="entry name" value="DUF748"/>
    <property type="match status" value="1"/>
</dbReference>
<comment type="caution">
    <text evidence="1">The sequence shown here is derived from an EMBL/GenBank/DDBJ whole genome shotgun (WGS) entry which is preliminary data.</text>
</comment>
<sequence length="356" mass="39817">MTFKKSYKITALVILLLIGIRLALPYLVKNYVNKTLEELPGYTGHVADIDLHLYRGAYTIDGLVLKEDGGNPKYPFLQIPTTNLSVEWKTLLKGKLVGEVIMQAPQLNVVEAKKAPAAKNEPTRKHWSEIVKDLMPITINRFVVNNGKLAYLDFSNKKLIDMHISDMQLVALNLANVENAATELPSTIRLTGKSIGGGNLKGNMKANLLKELPDFDMKMQLTRVNLTSINDFIDAYAKFDVERGQLDMYSELKLKDGQLDGYVKPFFENVKILNLKKDVKEEGLLRTAWEAVAGLFVEAAENQPRDQIATKIPIRGNVNQPDTDISTTVVNVLRHAFFKAFDKGLEAEASSAQEKK</sequence>
<protein>
    <recommendedName>
        <fullName evidence="3">DUF748 domain-containing protein</fullName>
    </recommendedName>
</protein>